<name>A0ABS8HQG4_9FIRM</name>
<dbReference type="EMBL" id="JAJHJB010000009">
    <property type="protein sequence ID" value="MCC5465418.1"/>
    <property type="molecule type" value="Genomic_DNA"/>
</dbReference>
<gene>
    <name evidence="5" type="ORF">LMF89_08600</name>
</gene>
<dbReference type="SUPFAM" id="SSF46689">
    <property type="entry name" value="Homeodomain-like"/>
    <property type="match status" value="2"/>
</dbReference>
<evidence type="ECO:0000256" key="3">
    <source>
        <dbReference type="ARBA" id="ARBA00023163"/>
    </source>
</evidence>
<organism evidence="5 6">
    <name type="scientific">Pelosinus baikalensis</name>
    <dbReference type="NCBI Taxonomy" id="2892015"/>
    <lineage>
        <taxon>Bacteria</taxon>
        <taxon>Bacillati</taxon>
        <taxon>Bacillota</taxon>
        <taxon>Negativicutes</taxon>
        <taxon>Selenomonadales</taxon>
        <taxon>Sporomusaceae</taxon>
        <taxon>Pelosinus</taxon>
    </lineage>
</organism>
<sequence>MNVYSFFRSDCYHTFNADKSNEFLVLDIADNMLSKHDMGKMVGGREFSFDDRWKAIRYLLLEEADNQTSSSSINNLFFYAYHLIADEYIPRSINYINEHYTEDINLKKLADIEHYNISYYSEWFKNNMKVSPIEYIQNLRVKKAKELLLNTNFTILQIAQMVGYNHNSSFTRVFKDLEKITPVEFRKKPKIS</sequence>
<dbReference type="InterPro" id="IPR018060">
    <property type="entry name" value="HTH_AraC"/>
</dbReference>
<evidence type="ECO:0000313" key="6">
    <source>
        <dbReference type="Proteomes" id="UP001165492"/>
    </source>
</evidence>
<comment type="caution">
    <text evidence="5">The sequence shown here is derived from an EMBL/GenBank/DDBJ whole genome shotgun (WGS) entry which is preliminary data.</text>
</comment>
<feature type="domain" description="HTH araC/xylS-type" evidence="4">
    <location>
        <begin position="90"/>
        <end position="188"/>
    </location>
</feature>
<dbReference type="PANTHER" id="PTHR43280">
    <property type="entry name" value="ARAC-FAMILY TRANSCRIPTIONAL REGULATOR"/>
    <property type="match status" value="1"/>
</dbReference>
<dbReference type="InterPro" id="IPR018062">
    <property type="entry name" value="HTH_AraC-typ_CS"/>
</dbReference>
<keyword evidence="3" id="KW-0804">Transcription</keyword>
<protein>
    <submittedName>
        <fullName evidence="5">AraC family transcriptional regulator</fullName>
    </submittedName>
</protein>
<evidence type="ECO:0000256" key="1">
    <source>
        <dbReference type="ARBA" id="ARBA00023015"/>
    </source>
</evidence>
<keyword evidence="1" id="KW-0805">Transcription regulation</keyword>
<keyword evidence="6" id="KW-1185">Reference proteome</keyword>
<accession>A0ABS8HQG4</accession>
<dbReference type="Proteomes" id="UP001165492">
    <property type="component" value="Unassembled WGS sequence"/>
</dbReference>
<evidence type="ECO:0000259" key="4">
    <source>
        <dbReference type="PROSITE" id="PS01124"/>
    </source>
</evidence>
<keyword evidence="2" id="KW-0238">DNA-binding</keyword>
<evidence type="ECO:0000313" key="5">
    <source>
        <dbReference type="EMBL" id="MCC5465418.1"/>
    </source>
</evidence>
<dbReference type="Pfam" id="PF12833">
    <property type="entry name" value="HTH_18"/>
    <property type="match status" value="1"/>
</dbReference>
<dbReference type="PROSITE" id="PS00041">
    <property type="entry name" value="HTH_ARAC_FAMILY_1"/>
    <property type="match status" value="1"/>
</dbReference>
<proteinExistence type="predicted"/>
<dbReference type="PANTHER" id="PTHR43280:SF26">
    <property type="entry name" value="ARAC-FAMILY TRANSCRIPTIONAL REGULATOR"/>
    <property type="match status" value="1"/>
</dbReference>
<dbReference type="InterPro" id="IPR009057">
    <property type="entry name" value="Homeodomain-like_sf"/>
</dbReference>
<dbReference type="PROSITE" id="PS01124">
    <property type="entry name" value="HTH_ARAC_FAMILY_2"/>
    <property type="match status" value="1"/>
</dbReference>
<dbReference type="Gene3D" id="1.10.10.60">
    <property type="entry name" value="Homeodomain-like"/>
    <property type="match status" value="2"/>
</dbReference>
<evidence type="ECO:0000256" key="2">
    <source>
        <dbReference type="ARBA" id="ARBA00023125"/>
    </source>
</evidence>
<reference evidence="5" key="1">
    <citation type="submission" date="2021-11" db="EMBL/GenBank/DDBJ databases">
        <title>Description of a new species Pelosinus isolated from the bottom sediments of Lake Baikal.</title>
        <authorList>
            <person name="Zakharyuk A."/>
        </authorList>
    </citation>
    <scope>NUCLEOTIDE SEQUENCE</scope>
    <source>
        <strain evidence="5">Bkl1</strain>
    </source>
</reference>
<dbReference type="SMART" id="SM00342">
    <property type="entry name" value="HTH_ARAC"/>
    <property type="match status" value="1"/>
</dbReference>